<gene>
    <name evidence="1" type="ORF">M9Y10_004665</name>
</gene>
<organism evidence="1 2">
    <name type="scientific">Tritrichomonas musculus</name>
    <dbReference type="NCBI Taxonomy" id="1915356"/>
    <lineage>
        <taxon>Eukaryota</taxon>
        <taxon>Metamonada</taxon>
        <taxon>Parabasalia</taxon>
        <taxon>Tritrichomonadida</taxon>
        <taxon>Tritrichomonadidae</taxon>
        <taxon>Tritrichomonas</taxon>
    </lineage>
</organism>
<protein>
    <recommendedName>
        <fullName evidence="3">Initiator binding domain-containing protein</fullName>
    </recommendedName>
</protein>
<dbReference type="EMBL" id="JAPFFF010000011">
    <property type="protein sequence ID" value="KAK8877902.1"/>
    <property type="molecule type" value="Genomic_DNA"/>
</dbReference>
<dbReference type="Proteomes" id="UP001470230">
    <property type="component" value="Unassembled WGS sequence"/>
</dbReference>
<sequence length="214" mass="25411">MDVEELKRDIESKKNQINENVCTLLSKIIKRIEKNPRRNGYKDNLSAINKMIDDGIWYKLIDPQMNSFFATLAKLYGVKRTDFYSWQKNLTINIGWLPKHLKNSEYSRVFTPLQFHTIEKLIDSISESHNIPITNMLIKELLRCYYFNLIVKPQPNLQFNCSSHYVTKIKQLLSYSTRVFHPKRRPSASDEIIHKFKQRCQYIFSHAKPKQIVN</sequence>
<evidence type="ECO:0000313" key="2">
    <source>
        <dbReference type="Proteomes" id="UP001470230"/>
    </source>
</evidence>
<keyword evidence="2" id="KW-1185">Reference proteome</keyword>
<name>A0ABR2JJA0_9EUKA</name>
<comment type="caution">
    <text evidence="1">The sequence shown here is derived from an EMBL/GenBank/DDBJ whole genome shotgun (WGS) entry which is preliminary data.</text>
</comment>
<accession>A0ABR2JJA0</accession>
<reference evidence="1 2" key="1">
    <citation type="submission" date="2024-04" db="EMBL/GenBank/DDBJ databases">
        <title>Tritrichomonas musculus Genome.</title>
        <authorList>
            <person name="Alves-Ferreira E."/>
            <person name="Grigg M."/>
            <person name="Lorenzi H."/>
            <person name="Galac M."/>
        </authorList>
    </citation>
    <scope>NUCLEOTIDE SEQUENCE [LARGE SCALE GENOMIC DNA]</scope>
    <source>
        <strain evidence="1 2">EAF2021</strain>
    </source>
</reference>
<proteinExistence type="predicted"/>
<evidence type="ECO:0000313" key="1">
    <source>
        <dbReference type="EMBL" id="KAK8877902.1"/>
    </source>
</evidence>
<evidence type="ECO:0008006" key="3">
    <source>
        <dbReference type="Google" id="ProtNLM"/>
    </source>
</evidence>